<protein>
    <recommendedName>
        <fullName evidence="1">MMS19 nucleotide excision repair protein</fullName>
    </recommendedName>
</protein>
<keyword evidence="4" id="KW-1185">Reference proteome</keyword>
<keyword evidence="1" id="KW-0539">Nucleus</keyword>
<keyword evidence="1" id="KW-0206">Cytoskeleton</keyword>
<dbReference type="SUPFAM" id="SSF48371">
    <property type="entry name" value="ARM repeat"/>
    <property type="match status" value="1"/>
</dbReference>
<dbReference type="GO" id="GO:0051604">
    <property type="term" value="P:protein maturation"/>
    <property type="evidence" value="ECO:0007669"/>
    <property type="project" value="UniProtKB-UniRule"/>
</dbReference>
<dbReference type="GO" id="GO:0006281">
    <property type="term" value="P:DNA repair"/>
    <property type="evidence" value="ECO:0007669"/>
    <property type="project" value="UniProtKB-UniRule"/>
</dbReference>
<dbReference type="AlphaFoldDB" id="A0A9P1IYU2"/>
<dbReference type="InterPro" id="IPR039920">
    <property type="entry name" value="MMS19"/>
</dbReference>
<dbReference type="InterPro" id="IPR029240">
    <property type="entry name" value="MMS19_N"/>
</dbReference>
<dbReference type="Proteomes" id="UP001152747">
    <property type="component" value="Unassembled WGS sequence"/>
</dbReference>
<keyword evidence="1" id="KW-0234">DNA repair</keyword>
<feature type="domain" description="MMS19 N-terminal" evidence="2">
    <location>
        <begin position="43"/>
        <end position="288"/>
    </location>
</feature>
<comment type="subcellular location">
    <subcellularLocation>
        <location evidence="1">Cytoplasm</location>
        <location evidence="1">Cytoskeleton</location>
        <location evidence="1">Spindle</location>
    </subcellularLocation>
    <subcellularLocation>
        <location evidence="1">Nucleus</location>
    </subcellularLocation>
</comment>
<comment type="caution">
    <text evidence="3">The sequence shown here is derived from an EMBL/GenBank/DDBJ whole genome shotgun (WGS) entry which is preliminary data.</text>
</comment>
<dbReference type="OrthoDB" id="342900at2759"/>
<evidence type="ECO:0000259" key="2">
    <source>
        <dbReference type="Pfam" id="PF14500"/>
    </source>
</evidence>
<evidence type="ECO:0000313" key="4">
    <source>
        <dbReference type="Proteomes" id="UP001152747"/>
    </source>
</evidence>
<evidence type="ECO:0000256" key="1">
    <source>
        <dbReference type="RuleBase" id="RU367072"/>
    </source>
</evidence>
<dbReference type="Pfam" id="PF14500">
    <property type="entry name" value="MMS19_N"/>
    <property type="match status" value="1"/>
</dbReference>
<keyword evidence="1" id="KW-0963">Cytoplasm</keyword>
<comment type="similarity">
    <text evidence="1">Belongs to the MET18/MMS19 family.</text>
</comment>
<dbReference type="GO" id="GO:0005819">
    <property type="term" value="C:spindle"/>
    <property type="evidence" value="ECO:0007669"/>
    <property type="project" value="UniProtKB-SubCell"/>
</dbReference>
<dbReference type="GO" id="GO:0016226">
    <property type="term" value="P:iron-sulfur cluster assembly"/>
    <property type="evidence" value="ECO:0007669"/>
    <property type="project" value="UniProtKB-UniRule"/>
</dbReference>
<reference evidence="3" key="1">
    <citation type="submission" date="2022-11" db="EMBL/GenBank/DDBJ databases">
        <authorList>
            <person name="Kikuchi T."/>
        </authorList>
    </citation>
    <scope>NUCLEOTIDE SEQUENCE</scope>
    <source>
        <strain evidence="3">PS1010</strain>
    </source>
</reference>
<dbReference type="PANTHER" id="PTHR12891:SF0">
    <property type="entry name" value="MMS19 NUCLEOTIDE EXCISION REPAIR PROTEIN HOMOLOG"/>
    <property type="match status" value="1"/>
</dbReference>
<dbReference type="GO" id="GO:0097361">
    <property type="term" value="C:cytosolic [4Fe-4S] assembly targeting complex"/>
    <property type="evidence" value="ECO:0007669"/>
    <property type="project" value="UniProtKB-UniRule"/>
</dbReference>
<proteinExistence type="inferred from homology"/>
<evidence type="ECO:0000313" key="3">
    <source>
        <dbReference type="EMBL" id="CAI5453559.1"/>
    </source>
</evidence>
<keyword evidence="1" id="KW-0227">DNA damage</keyword>
<comment type="subunit">
    <text evidence="1">Component of the CIA complex.</text>
</comment>
<dbReference type="GO" id="GO:0005634">
    <property type="term" value="C:nucleus"/>
    <property type="evidence" value="ECO:0007669"/>
    <property type="project" value="UniProtKB-SubCell"/>
</dbReference>
<name>A0A9P1IYU2_9PELO</name>
<organism evidence="3 4">
    <name type="scientific">Caenorhabditis angaria</name>
    <dbReference type="NCBI Taxonomy" id="860376"/>
    <lineage>
        <taxon>Eukaryota</taxon>
        <taxon>Metazoa</taxon>
        <taxon>Ecdysozoa</taxon>
        <taxon>Nematoda</taxon>
        <taxon>Chromadorea</taxon>
        <taxon>Rhabditida</taxon>
        <taxon>Rhabditina</taxon>
        <taxon>Rhabditomorpha</taxon>
        <taxon>Rhabditoidea</taxon>
        <taxon>Rhabditidae</taxon>
        <taxon>Peloderinae</taxon>
        <taxon>Caenorhabditis</taxon>
    </lineage>
</organism>
<sequence length="903" mass="103100">MEFDENQKSAEEWVQLIVHEKSINLSDFLQAKRPGICGDEEHEKTLVEIVDVVKLFPRDFLESDQVWLLLQFFLSRIESSALAGGAVISGIRHLVLNSTNLPDGFEEPIIRLMFKEGNVQSWSQKERQYHYEILIWLMKHRMSYLKAITNDFLFYFIKAVSGERDPRCLTTVFRMFNTVCKNFQLISNFAEEMFETVACYYPIEFRPQPSQKITRNYLANLCASCLVASQSFASYCWMFIDEKLNDSEGECVGEQADDMLQLIILSCQKFPASTIHISLTEILGGLRSIALHPKDHNKISPLLIEAMTEVVITGTRAGKTKEVLESLTENLEPFVLQAEMGLTHKALVLLRCGYEWLPDAEAETVLKQVIAWIVTLTQGDSVNAAANKIDVIKESLGFLREWIGISAKRCVIGKECMAIFEPSIFAAFGVAREYVPQEALAATYECAAQFVNNYYASEELVEKIEGLIVDGLRSVPQEDLSEYLHLITAFSHKKFANFEKIYQSQKPASTWHPSKILPVLCAASCSKESWTLLSPEITTELAKNLEYLEHFYQMCLRAKSEPWLMVKFVEVLDEVITEHSEIDRENLAKYLQKITLLLPEEEHNLIMDRIFEKFEKNPQIYELALLQDSNVEHLKKLSGFERKFLFAAINRKAVNVGEKLEDVDFEGDSWLAFIKTKALLLLDTPHGIRLTRQIFDKIQTPQNFPEIEQQLQYLLNFKSPESNPILCKYQTNSPFWRQKLLFSMVPIYRDVFLAANVEARKNLAFLLAPILEFAQNLENSQIKDQFEMLMPVLLESLNGLELSPSILKAIPKFLAISGGLNGEQVDLVVQKLCDLVQGNVALTQILAAVESLELLAKRQEPRIVQPKISKVAESCDQLLSHHKRVIRQKAAAVKNLWELLVTK</sequence>
<dbReference type="InterPro" id="IPR016024">
    <property type="entry name" value="ARM-type_fold"/>
</dbReference>
<comment type="function">
    <text evidence="1">Key component of the cytosolic iron-sulfur protein assembly (CIA) complex, a multiprotein complex that mediates the incorporation of iron-sulfur cluster into apoproteins specifically involved in DNA metabolism and genomic integrity. In the CIA complex, MMS19 acts as an adapter between early-acting CIA components and a subset of cellular target iron-sulfur proteins.</text>
</comment>
<gene>
    <name evidence="3" type="ORF">CAMP_LOCUS16196</name>
</gene>
<accession>A0A9P1IYU2</accession>
<dbReference type="EMBL" id="CANHGI010000005">
    <property type="protein sequence ID" value="CAI5453559.1"/>
    <property type="molecule type" value="Genomic_DNA"/>
</dbReference>
<dbReference type="PANTHER" id="PTHR12891">
    <property type="entry name" value="DNA REPAIR/TRANSCRIPTION PROTEIN MET18/MMS19"/>
    <property type="match status" value="1"/>
</dbReference>